<evidence type="ECO:0000256" key="2">
    <source>
        <dbReference type="ARBA" id="ARBA00023015"/>
    </source>
</evidence>
<dbReference type="GO" id="GO:0000976">
    <property type="term" value="F:transcription cis-regulatory region binding"/>
    <property type="evidence" value="ECO:0007669"/>
    <property type="project" value="TreeGrafter"/>
</dbReference>
<accession>A0A4D7BI49</accession>
<keyword evidence="7" id="KW-1185">Reference proteome</keyword>
<gene>
    <name evidence="6" type="ORF">E8M01_26640</name>
</gene>
<dbReference type="AlphaFoldDB" id="A0A4D7BI49"/>
<dbReference type="InterPro" id="IPR036388">
    <property type="entry name" value="WH-like_DNA-bd_sf"/>
</dbReference>
<dbReference type="PANTHER" id="PTHR30126:SF77">
    <property type="entry name" value="TRANSCRIPTIONAL REGULATORY PROTEIN"/>
    <property type="match status" value="1"/>
</dbReference>
<reference evidence="6 7" key="1">
    <citation type="submission" date="2019-04" db="EMBL/GenBank/DDBJ databases">
        <title>Phreatobacter aquaticus sp. nov.</title>
        <authorList>
            <person name="Choi A."/>
        </authorList>
    </citation>
    <scope>NUCLEOTIDE SEQUENCE [LARGE SCALE GENOMIC DNA]</scope>
    <source>
        <strain evidence="6 7">KCTC 52518</strain>
    </source>
</reference>
<dbReference type="KEGG" id="pstg:E8M01_26640"/>
<evidence type="ECO:0000313" key="7">
    <source>
        <dbReference type="Proteomes" id="UP000298781"/>
    </source>
</evidence>
<dbReference type="SUPFAM" id="SSF46785">
    <property type="entry name" value="Winged helix' DNA-binding domain"/>
    <property type="match status" value="1"/>
</dbReference>
<dbReference type="InterPro" id="IPR005119">
    <property type="entry name" value="LysR_subst-bd"/>
</dbReference>
<dbReference type="SUPFAM" id="SSF53850">
    <property type="entry name" value="Periplasmic binding protein-like II"/>
    <property type="match status" value="1"/>
</dbReference>
<evidence type="ECO:0000313" key="6">
    <source>
        <dbReference type="EMBL" id="QCI67487.1"/>
    </source>
</evidence>
<name>A0A4D7BI49_9HYPH</name>
<proteinExistence type="inferred from homology"/>
<dbReference type="GO" id="GO:0003700">
    <property type="term" value="F:DNA-binding transcription factor activity"/>
    <property type="evidence" value="ECO:0007669"/>
    <property type="project" value="InterPro"/>
</dbReference>
<dbReference type="RefSeq" id="WP_136962918.1">
    <property type="nucleotide sequence ID" value="NZ_CP039690.1"/>
</dbReference>
<dbReference type="PANTHER" id="PTHR30126">
    <property type="entry name" value="HTH-TYPE TRANSCRIPTIONAL REGULATOR"/>
    <property type="match status" value="1"/>
</dbReference>
<dbReference type="PRINTS" id="PR00039">
    <property type="entry name" value="HTHLYSR"/>
</dbReference>
<dbReference type="PROSITE" id="PS50931">
    <property type="entry name" value="HTH_LYSR"/>
    <property type="match status" value="1"/>
</dbReference>
<evidence type="ECO:0000259" key="5">
    <source>
        <dbReference type="PROSITE" id="PS50931"/>
    </source>
</evidence>
<evidence type="ECO:0000256" key="1">
    <source>
        <dbReference type="ARBA" id="ARBA00009437"/>
    </source>
</evidence>
<feature type="domain" description="HTH lysR-type" evidence="5">
    <location>
        <begin position="1"/>
        <end position="58"/>
    </location>
</feature>
<dbReference type="FunFam" id="1.10.10.10:FF:000001">
    <property type="entry name" value="LysR family transcriptional regulator"/>
    <property type="match status" value="1"/>
</dbReference>
<comment type="similarity">
    <text evidence="1">Belongs to the LysR transcriptional regulatory family.</text>
</comment>
<keyword evidence="4" id="KW-0804">Transcription</keyword>
<dbReference type="Proteomes" id="UP000298781">
    <property type="component" value="Chromosome"/>
</dbReference>
<dbReference type="InterPro" id="IPR000847">
    <property type="entry name" value="LysR_HTH_N"/>
</dbReference>
<dbReference type="Gene3D" id="1.10.10.10">
    <property type="entry name" value="Winged helix-like DNA-binding domain superfamily/Winged helix DNA-binding domain"/>
    <property type="match status" value="1"/>
</dbReference>
<dbReference type="CDD" id="cd05466">
    <property type="entry name" value="PBP2_LTTR_substrate"/>
    <property type="match status" value="1"/>
</dbReference>
<protein>
    <submittedName>
        <fullName evidence="6">LysR family transcriptional regulator</fullName>
    </submittedName>
</protein>
<dbReference type="Gene3D" id="3.40.190.10">
    <property type="entry name" value="Periplasmic binding protein-like II"/>
    <property type="match status" value="2"/>
</dbReference>
<keyword evidence="3" id="KW-0238">DNA-binding</keyword>
<dbReference type="Pfam" id="PF03466">
    <property type="entry name" value="LysR_substrate"/>
    <property type="match status" value="1"/>
</dbReference>
<dbReference type="EMBL" id="CP039690">
    <property type="protein sequence ID" value="QCI67487.1"/>
    <property type="molecule type" value="Genomic_DNA"/>
</dbReference>
<organism evidence="6 7">
    <name type="scientific">Phreatobacter stygius</name>
    <dbReference type="NCBI Taxonomy" id="1940610"/>
    <lineage>
        <taxon>Bacteria</taxon>
        <taxon>Pseudomonadati</taxon>
        <taxon>Pseudomonadota</taxon>
        <taxon>Alphaproteobacteria</taxon>
        <taxon>Hyphomicrobiales</taxon>
        <taxon>Phreatobacteraceae</taxon>
        <taxon>Phreatobacter</taxon>
    </lineage>
</organism>
<evidence type="ECO:0000256" key="3">
    <source>
        <dbReference type="ARBA" id="ARBA00023125"/>
    </source>
</evidence>
<dbReference type="Pfam" id="PF00126">
    <property type="entry name" value="HTH_1"/>
    <property type="match status" value="1"/>
</dbReference>
<dbReference type="OrthoDB" id="9791253at2"/>
<evidence type="ECO:0000256" key="4">
    <source>
        <dbReference type="ARBA" id="ARBA00023163"/>
    </source>
</evidence>
<dbReference type="InterPro" id="IPR036390">
    <property type="entry name" value="WH_DNA-bd_sf"/>
</dbReference>
<keyword evidence="2" id="KW-0805">Transcription regulation</keyword>
<sequence length="309" mass="33351">MNTRFLEAFVWVVRLGSFRGAAERLNLTQAAISSRIASLEEDFGQRLFDRDPRELKLTSAGRVLLSYAERMLEIGRDMQAAMRTNSELSGTLRIGVVETIVHTWLIDFLNALKSRHGALEIQLTAEPTHRLHDDLRRGQLDIAIQTDAVLDETIRNREIGLMPMGWIGPPSGAGAAKTMLTLAELAERPLIAMTRGSQPHLALLDTCRREGVTPKTIHCVSSIAAIIRLAGAGFGAAVLPLAAIRAELAAGTLSIIPCTASLGPLRLVVSHRIDPTTRAAEVVAALASEEALKFALDVGAEMATPAREG</sequence>